<feature type="transmembrane region" description="Helical" evidence="1">
    <location>
        <begin position="85"/>
        <end position="111"/>
    </location>
</feature>
<reference evidence="2 3" key="1">
    <citation type="journal article" date="2019" name="Int. J. Syst. Evol. Microbiol.">
        <title>The Global Catalogue of Microorganisms (GCM) 10K type strain sequencing project: providing services to taxonomists for standard genome sequencing and annotation.</title>
        <authorList>
            <consortium name="The Broad Institute Genomics Platform"/>
            <consortium name="The Broad Institute Genome Sequencing Center for Infectious Disease"/>
            <person name="Wu L."/>
            <person name="Ma J."/>
        </authorList>
    </citation>
    <scope>NUCLEOTIDE SEQUENCE [LARGE SCALE GENOMIC DNA]</scope>
    <source>
        <strain evidence="2 3">JCM 16114</strain>
    </source>
</reference>
<protein>
    <recommendedName>
        <fullName evidence="4">DUF1109 domain-containing protein</fullName>
    </recommendedName>
</protein>
<dbReference type="Proteomes" id="UP001499843">
    <property type="component" value="Unassembled WGS sequence"/>
</dbReference>
<proteinExistence type="predicted"/>
<evidence type="ECO:0008006" key="4">
    <source>
        <dbReference type="Google" id="ProtNLM"/>
    </source>
</evidence>
<feature type="transmembrane region" description="Helical" evidence="1">
    <location>
        <begin position="60"/>
        <end position="79"/>
    </location>
</feature>
<evidence type="ECO:0000256" key="1">
    <source>
        <dbReference type="SAM" id="Phobius"/>
    </source>
</evidence>
<keyword evidence="1" id="KW-0812">Transmembrane</keyword>
<keyword evidence="1" id="KW-0472">Membrane</keyword>
<evidence type="ECO:0000313" key="3">
    <source>
        <dbReference type="Proteomes" id="UP001499843"/>
    </source>
</evidence>
<sequence length="238" mass="24878">MPENVTGQAAGASVSAAGVSGPAAGVSGPAGGVSGPAAGDAASTPALPALLRTLARPPGWWLLGFVAAVWLVLVNSLSLPGGGPFRLLALTIPLALGTIIVWTVRLAVALARRDGRAGLRRHWVRWAAAPILGVSVIAMAYTDLPFSARFALSESSLERYARTVASQPDGVRESQWVGLFPLQNAEAIEGGGAQFLVRDSGFLDRFGFAWSPAGMPPDESHTGYERIGGAWYKWTSRF</sequence>
<keyword evidence="3" id="KW-1185">Reference proteome</keyword>
<evidence type="ECO:0000313" key="2">
    <source>
        <dbReference type="EMBL" id="GAA2210958.1"/>
    </source>
</evidence>
<dbReference type="RefSeq" id="WP_344482664.1">
    <property type="nucleotide sequence ID" value="NZ_BAAAQX010000018.1"/>
</dbReference>
<gene>
    <name evidence="2" type="ORF">GCM10009850_064170</name>
</gene>
<comment type="caution">
    <text evidence="2">The sequence shown here is derived from an EMBL/GenBank/DDBJ whole genome shotgun (WGS) entry which is preliminary data.</text>
</comment>
<dbReference type="EMBL" id="BAAAQX010000018">
    <property type="protein sequence ID" value="GAA2210958.1"/>
    <property type="molecule type" value="Genomic_DNA"/>
</dbReference>
<accession>A0ABN3CNG8</accession>
<keyword evidence="1" id="KW-1133">Transmembrane helix</keyword>
<organism evidence="2 3">
    <name type="scientific">Nonomuraea monospora</name>
    <dbReference type="NCBI Taxonomy" id="568818"/>
    <lineage>
        <taxon>Bacteria</taxon>
        <taxon>Bacillati</taxon>
        <taxon>Actinomycetota</taxon>
        <taxon>Actinomycetes</taxon>
        <taxon>Streptosporangiales</taxon>
        <taxon>Streptosporangiaceae</taxon>
        <taxon>Nonomuraea</taxon>
    </lineage>
</organism>
<feature type="transmembrane region" description="Helical" evidence="1">
    <location>
        <begin position="123"/>
        <end position="141"/>
    </location>
</feature>
<name>A0ABN3CNG8_9ACTN</name>